<evidence type="ECO:0000259" key="6">
    <source>
        <dbReference type="Pfam" id="PF00419"/>
    </source>
</evidence>
<dbReference type="InterPro" id="IPR008966">
    <property type="entry name" value="Adhesion_dom_sf"/>
</dbReference>
<protein>
    <recommendedName>
        <fullName evidence="6">Fimbrial-type adhesion domain-containing protein</fullName>
    </recommendedName>
</protein>
<dbReference type="AlphaFoldDB" id="A0A1B8HLS2"/>
<dbReference type="InterPro" id="IPR050263">
    <property type="entry name" value="Bact_Fimbrial_Adh_Pro"/>
</dbReference>
<keyword evidence="4" id="KW-0281">Fimbrium</keyword>
<gene>
    <name evidence="7" type="ORF">AYY17_16060</name>
</gene>
<dbReference type="Proteomes" id="UP000092247">
    <property type="component" value="Unassembled WGS sequence"/>
</dbReference>
<dbReference type="EMBL" id="LZEX01000004">
    <property type="protein sequence ID" value="OBU10348.1"/>
    <property type="molecule type" value="Genomic_DNA"/>
</dbReference>
<dbReference type="STRING" id="368603.AYY16_09660"/>
<feature type="chain" id="PRO_5008609781" description="Fimbrial-type adhesion domain-containing protein" evidence="5">
    <location>
        <begin position="23"/>
        <end position="184"/>
    </location>
</feature>
<feature type="domain" description="Fimbrial-type adhesion" evidence="6">
    <location>
        <begin position="31"/>
        <end position="183"/>
    </location>
</feature>
<dbReference type="GO" id="GO:0009289">
    <property type="term" value="C:pilus"/>
    <property type="evidence" value="ECO:0007669"/>
    <property type="project" value="UniProtKB-SubCell"/>
</dbReference>
<comment type="subcellular location">
    <subcellularLocation>
        <location evidence="1">Fimbrium</location>
    </subcellularLocation>
</comment>
<dbReference type="RefSeq" id="WP_067421978.1">
    <property type="nucleotide sequence ID" value="NZ_CBCPID010000005.1"/>
</dbReference>
<reference evidence="7 8" key="1">
    <citation type="submission" date="2016-06" db="EMBL/GenBank/DDBJ databases">
        <authorList>
            <person name="Kjaerup R.B."/>
            <person name="Dalgaard T.S."/>
            <person name="Juul-Madsen H.R."/>
        </authorList>
    </citation>
    <scope>NUCLEOTIDE SEQUENCE [LARGE SCALE GENOMIC DNA]</scope>
    <source>
        <strain evidence="7 8">GCSL-Mp3</strain>
    </source>
</reference>
<comment type="caution">
    <text evidence="7">The sequence shown here is derived from an EMBL/GenBank/DDBJ whole genome shotgun (WGS) entry which is preliminary data.</text>
</comment>
<dbReference type="InterPro" id="IPR036937">
    <property type="entry name" value="Adhesion_dom_fimbrial_sf"/>
</dbReference>
<dbReference type="GO" id="GO:0043709">
    <property type="term" value="P:cell adhesion involved in single-species biofilm formation"/>
    <property type="evidence" value="ECO:0007669"/>
    <property type="project" value="TreeGrafter"/>
</dbReference>
<sequence length="184" mass="19676">MNKKFAFAASLSFIFAASSAFAATTASGGSINFTGFITDATCTINNGNTNMSVLLDPITVGQITNSGVIEEGKKAFSIELSDCNASDKDSKTLHINFASTNMIANNGNYLLNQETDEKGNPKNVGIALVTQKDGQLVNLNTQYDTKIAADSGIIQFYAQYYKVGSEAAQPGKINTMLTYNLSYF</sequence>
<evidence type="ECO:0000256" key="4">
    <source>
        <dbReference type="ARBA" id="ARBA00023263"/>
    </source>
</evidence>
<evidence type="ECO:0000313" key="7">
    <source>
        <dbReference type="EMBL" id="OBU10348.1"/>
    </source>
</evidence>
<dbReference type="Pfam" id="PF00419">
    <property type="entry name" value="Fimbrial"/>
    <property type="match status" value="1"/>
</dbReference>
<proteinExistence type="inferred from homology"/>
<name>A0A1B8HLS2_9GAMM</name>
<evidence type="ECO:0000256" key="3">
    <source>
        <dbReference type="ARBA" id="ARBA00022729"/>
    </source>
</evidence>
<dbReference type="InterPro" id="IPR000259">
    <property type="entry name" value="Adhesion_dom_fimbrial"/>
</dbReference>
<dbReference type="Gene3D" id="2.60.40.1090">
    <property type="entry name" value="Fimbrial-type adhesion domain"/>
    <property type="match status" value="1"/>
</dbReference>
<evidence type="ECO:0000256" key="1">
    <source>
        <dbReference type="ARBA" id="ARBA00004561"/>
    </source>
</evidence>
<keyword evidence="3 5" id="KW-0732">Signal</keyword>
<accession>A0A1B8HLS2</accession>
<dbReference type="SUPFAM" id="SSF49401">
    <property type="entry name" value="Bacterial adhesins"/>
    <property type="match status" value="1"/>
</dbReference>
<dbReference type="PANTHER" id="PTHR33420">
    <property type="entry name" value="FIMBRIAL SUBUNIT ELFA-RELATED"/>
    <property type="match status" value="1"/>
</dbReference>
<evidence type="ECO:0000313" key="8">
    <source>
        <dbReference type="Proteomes" id="UP000092247"/>
    </source>
</evidence>
<evidence type="ECO:0000256" key="5">
    <source>
        <dbReference type="SAM" id="SignalP"/>
    </source>
</evidence>
<organism evidence="7 8">
    <name type="scientific">Morganella psychrotolerans</name>
    <dbReference type="NCBI Taxonomy" id="368603"/>
    <lineage>
        <taxon>Bacteria</taxon>
        <taxon>Pseudomonadati</taxon>
        <taxon>Pseudomonadota</taxon>
        <taxon>Gammaproteobacteria</taxon>
        <taxon>Enterobacterales</taxon>
        <taxon>Morganellaceae</taxon>
        <taxon>Morganella</taxon>
    </lineage>
</organism>
<feature type="signal peptide" evidence="5">
    <location>
        <begin position="1"/>
        <end position="22"/>
    </location>
</feature>
<comment type="similarity">
    <text evidence="2">Belongs to the fimbrial protein family.</text>
</comment>
<evidence type="ECO:0000256" key="2">
    <source>
        <dbReference type="ARBA" id="ARBA00006671"/>
    </source>
</evidence>
<dbReference type="PANTHER" id="PTHR33420:SF3">
    <property type="entry name" value="FIMBRIAL SUBUNIT ELFA"/>
    <property type="match status" value="1"/>
</dbReference>